<proteinExistence type="predicted"/>
<reference evidence="2" key="2">
    <citation type="journal article" date="2024" name="Plant">
        <title>Genomic evolution and insights into agronomic trait innovations of Sesamum species.</title>
        <authorList>
            <person name="Miao H."/>
            <person name="Wang L."/>
            <person name="Qu L."/>
            <person name="Liu H."/>
            <person name="Sun Y."/>
            <person name="Le M."/>
            <person name="Wang Q."/>
            <person name="Wei S."/>
            <person name="Zheng Y."/>
            <person name="Lin W."/>
            <person name="Duan Y."/>
            <person name="Cao H."/>
            <person name="Xiong S."/>
            <person name="Wang X."/>
            <person name="Wei L."/>
            <person name="Li C."/>
            <person name="Ma Q."/>
            <person name="Ju M."/>
            <person name="Zhao R."/>
            <person name="Li G."/>
            <person name="Mu C."/>
            <person name="Tian Q."/>
            <person name="Mei H."/>
            <person name="Zhang T."/>
            <person name="Gao T."/>
            <person name="Zhang H."/>
        </authorList>
    </citation>
    <scope>NUCLEOTIDE SEQUENCE</scope>
    <source>
        <strain evidence="2">3651</strain>
    </source>
</reference>
<feature type="compositionally biased region" description="Polar residues" evidence="1">
    <location>
        <begin position="52"/>
        <end position="61"/>
    </location>
</feature>
<feature type="region of interest" description="Disordered" evidence="1">
    <location>
        <begin position="14"/>
        <end position="61"/>
    </location>
</feature>
<name>A0AAE1YZ95_9LAMI</name>
<reference evidence="2" key="1">
    <citation type="submission" date="2020-06" db="EMBL/GenBank/DDBJ databases">
        <authorList>
            <person name="Li T."/>
            <person name="Hu X."/>
            <person name="Zhang T."/>
            <person name="Song X."/>
            <person name="Zhang H."/>
            <person name="Dai N."/>
            <person name="Sheng W."/>
            <person name="Hou X."/>
            <person name="Wei L."/>
        </authorList>
    </citation>
    <scope>NUCLEOTIDE SEQUENCE</scope>
    <source>
        <strain evidence="2">3651</strain>
        <tissue evidence="2">Leaf</tissue>
    </source>
</reference>
<accession>A0AAE1YZ95</accession>
<sequence length="113" mass="12668">MKYRECEILKSFSPADNLRPSSTSTSATTTTTSTATLKRRREEDGVVDAQEAGNSTDVPTSQRRLKATQDIIYWIVVSWRQIGKVIGRVDHRDSEDGGGGRVVWIITTCHYLH</sequence>
<dbReference type="AlphaFoldDB" id="A0AAE1YZ95"/>
<dbReference type="Proteomes" id="UP001293254">
    <property type="component" value="Unassembled WGS sequence"/>
</dbReference>
<protein>
    <submittedName>
        <fullName evidence="2">Uncharacterized protein</fullName>
    </submittedName>
</protein>
<feature type="compositionally biased region" description="Low complexity" evidence="1">
    <location>
        <begin position="21"/>
        <end position="36"/>
    </location>
</feature>
<evidence type="ECO:0000256" key="1">
    <source>
        <dbReference type="SAM" id="MobiDB-lite"/>
    </source>
</evidence>
<evidence type="ECO:0000313" key="2">
    <source>
        <dbReference type="EMBL" id="KAK4438683.1"/>
    </source>
</evidence>
<organism evidence="2 3">
    <name type="scientific">Sesamum alatum</name>
    <dbReference type="NCBI Taxonomy" id="300844"/>
    <lineage>
        <taxon>Eukaryota</taxon>
        <taxon>Viridiplantae</taxon>
        <taxon>Streptophyta</taxon>
        <taxon>Embryophyta</taxon>
        <taxon>Tracheophyta</taxon>
        <taxon>Spermatophyta</taxon>
        <taxon>Magnoliopsida</taxon>
        <taxon>eudicotyledons</taxon>
        <taxon>Gunneridae</taxon>
        <taxon>Pentapetalae</taxon>
        <taxon>asterids</taxon>
        <taxon>lamiids</taxon>
        <taxon>Lamiales</taxon>
        <taxon>Pedaliaceae</taxon>
        <taxon>Sesamum</taxon>
    </lineage>
</organism>
<keyword evidence="3" id="KW-1185">Reference proteome</keyword>
<comment type="caution">
    <text evidence="2">The sequence shown here is derived from an EMBL/GenBank/DDBJ whole genome shotgun (WGS) entry which is preliminary data.</text>
</comment>
<dbReference type="EMBL" id="JACGWO010000001">
    <property type="protein sequence ID" value="KAK4438683.1"/>
    <property type="molecule type" value="Genomic_DNA"/>
</dbReference>
<evidence type="ECO:0000313" key="3">
    <source>
        <dbReference type="Proteomes" id="UP001293254"/>
    </source>
</evidence>
<gene>
    <name evidence="2" type="ORF">Salat_0202800</name>
</gene>